<name>A0ABN8FVP6_9BACL</name>
<evidence type="ECO:0000259" key="3">
    <source>
        <dbReference type="PROSITE" id="PS51272"/>
    </source>
</evidence>
<dbReference type="Proteomes" id="UP000838324">
    <property type="component" value="Unassembled WGS sequence"/>
</dbReference>
<gene>
    <name evidence="4" type="ORF">PAECIP111892_00003</name>
</gene>
<reference evidence="4" key="1">
    <citation type="submission" date="2022-01" db="EMBL/GenBank/DDBJ databases">
        <authorList>
            <person name="Criscuolo A."/>
        </authorList>
    </citation>
    <scope>NUCLEOTIDE SEQUENCE</scope>
    <source>
        <strain evidence="4">CIP111892</strain>
    </source>
</reference>
<feature type="region of interest" description="Disordered" evidence="1">
    <location>
        <begin position="869"/>
        <end position="903"/>
    </location>
</feature>
<organism evidence="4 5">
    <name type="scientific">Paenibacillus auburnensis</name>
    <dbReference type="NCBI Taxonomy" id="2905649"/>
    <lineage>
        <taxon>Bacteria</taxon>
        <taxon>Bacillati</taxon>
        <taxon>Bacillota</taxon>
        <taxon>Bacilli</taxon>
        <taxon>Bacillales</taxon>
        <taxon>Paenibacillaceae</taxon>
        <taxon>Paenibacillus</taxon>
    </lineage>
</organism>
<dbReference type="InterPro" id="IPR013783">
    <property type="entry name" value="Ig-like_fold"/>
</dbReference>
<feature type="chain" id="PRO_5045980466" description="SLH domain-containing protein" evidence="2">
    <location>
        <begin position="29"/>
        <end position="2580"/>
    </location>
</feature>
<feature type="domain" description="SLH" evidence="3">
    <location>
        <begin position="2449"/>
        <end position="2512"/>
    </location>
</feature>
<comment type="caution">
    <text evidence="4">The sequence shown here is derived from an EMBL/GenBank/DDBJ whole genome shotgun (WGS) entry which is preliminary data.</text>
</comment>
<dbReference type="Gene3D" id="2.60.40.10">
    <property type="entry name" value="Immunoglobulins"/>
    <property type="match status" value="1"/>
</dbReference>
<dbReference type="InterPro" id="IPR051465">
    <property type="entry name" value="Cell_Envelope_Struct_Comp"/>
</dbReference>
<evidence type="ECO:0000256" key="2">
    <source>
        <dbReference type="SAM" id="SignalP"/>
    </source>
</evidence>
<feature type="domain" description="SLH" evidence="3">
    <location>
        <begin position="2521"/>
        <end position="2580"/>
    </location>
</feature>
<keyword evidence="5" id="KW-1185">Reference proteome</keyword>
<accession>A0ABN8FVP6</accession>
<feature type="compositionally biased region" description="Acidic residues" evidence="1">
    <location>
        <begin position="877"/>
        <end position="900"/>
    </location>
</feature>
<feature type="domain" description="SLH" evidence="3">
    <location>
        <begin position="2388"/>
        <end position="2447"/>
    </location>
</feature>
<dbReference type="Pfam" id="PF00395">
    <property type="entry name" value="SLH"/>
    <property type="match status" value="3"/>
</dbReference>
<dbReference type="PANTHER" id="PTHR43308:SF5">
    <property type="entry name" value="S-LAYER PROTEIN _ PEPTIDOGLYCAN ENDO-BETA-N-ACETYLGLUCOSAMINIDASE"/>
    <property type="match status" value="1"/>
</dbReference>
<dbReference type="PROSITE" id="PS51272">
    <property type="entry name" value="SLH"/>
    <property type="match status" value="3"/>
</dbReference>
<evidence type="ECO:0000313" key="4">
    <source>
        <dbReference type="EMBL" id="CAH1190097.1"/>
    </source>
</evidence>
<evidence type="ECO:0000313" key="5">
    <source>
        <dbReference type="Proteomes" id="UP000838324"/>
    </source>
</evidence>
<protein>
    <recommendedName>
        <fullName evidence="3">SLH domain-containing protein</fullName>
    </recommendedName>
</protein>
<proteinExistence type="predicted"/>
<evidence type="ECO:0000256" key="1">
    <source>
        <dbReference type="SAM" id="MobiDB-lite"/>
    </source>
</evidence>
<sequence length="2580" mass="276300">MVKLFKKTCALMLSFVMVFLSTSESLHALADAVKNTNTTTIQNEFIKVTVDNATGRYGVRTVEGQPIRKKDQETSLLFKGDDPETSFTTFRIDGTDYIYGNKYKFGNNFYSETTAPKIVVNTNGTQQLEMIWKIKGVEIKQILMLYTDSADKVNSGNVNIRYEVNNKSGAKVQVGSRILLDTMVGSNDGPLFQIGTAYQAPLMVERKLTHDPKAAGIPDEDAALYKLPSYWVMRDKLDLANPQATNVVAYGFNNIAEQNINIVDEMIVGHWNGLANTKWDYTVHPNLDFTRDTNDYGSSDSAVAFYWNPDTIAAGGSQSFETVYGLGEIIAPDKVFSIRYVDQIQQLATLPDNSAYNNEGIFDITAEVENLAAFGMEHSQIEVQLDLESGLDFVKLDSKGDVVRDKNGKPVLENTRSRSLEFKKSATPEEAEQGIKPKYKPGDTIAVSFKVMAKGRPWPVTREYMLTARSPETQSKIEGVSDKSIKAQYESNKSNFILLPPVGEATPTYVYGISPKELYSSDVKYMTVNLSNIEAYNTGNETTAPNFDLYLKETVTGERYKVDVQDAIVMQPTDDGMSGDMRITYRGGAKVDESGKVIEPDLGPELPLGEYQVEIDYKGDAGGDEEVAAMYDITTEQTILVSDNDESRIREAGIMVVYKQLVDVSGIANGASVSGDLLDDLNSMFPDEPFEDGAFLYNAVTEYKKTKAVFGMASKAVDPEFELSDFMDDEALEETPLYNYKLFDSEEELEAFEAEAEEEEIDREVVVVIRGMIKQVGSKADEQVIVDTKTEPAIINDSVAYTGKDLAFVRGKLDIFGVSQPDDMPFLDTLFIKGDGTLSVASSGFIFHQGEWTLDFFNGFNKSLGGDNYNLPSASTGDDEDEDEEGEEAKENTNPEDDTENGSLKWAVGGVGDRLNPLRQVMIEDVYFNKQSLFGAPSFSIDGFGLSFNDFILREGGISFGGSLSMKIVNAEINNVVFNDKGFVGIDAALKFDLGEELGLFGPKKEGVAKKKEDGPKSPSGEITVTHYVQDVGGEPVENQYGLAFDAQLKNMLEVSIELSLKKVKDGRILPDVIAFGAGLPSPGILITGATYLTGIRGAVRELADTIAGGSKDDPFPLTVSAGVSVRFGMAPAYFFGDVDLTVKRTGLKVEGKLDYSAKADAEDDDKLPMLTEALLEAQWVTPWFVRVQSEMDIGGWDIIIGKAGIFVGQNLEKNRTDFEGYIGSKIQIPNDVPIVGGMPLSSMFLGVNNDKVWGSIGILLISLGVTYYWGGGVEFGTSTDQLPDGMIHLVVDDPELGPRLMVIGQGVETLATSEAAAPAAEQENQEIVYHDVAEGVEYIENGSMNISVGGITVKNSGRVHEIPMDNVTGNAVIEMEYESKDLPAFSLKDASGKVFPVKFDNTNTDPTANAFTQYIPASKSPDQVDVRKAYIIVPADKVKSGGKWTLTAVSPVKTKLLNVPTVPQLNDINLAKDSTNANKFTASWKVANAGEGDTVNLYLAEDAVTKNVTKLDNGQSVLEAGDPGLLIAKDIPVGQGGSVSGGITSGSTSIDVTNVTLMGNPEDIRGLLRQGNYYLRAELNSSANFATKTSAQKFEITDPFAPQNVSEVKVEPAGNGLFALSFKPGAKKAGHADYEHSYVIDAKREQDGAMKDYSNFGEILFTEDELAPYWNASTGKYEGILIGGWSATSTSDKVELGSLEGTVIDLKDVKYVGLEVGHEYEIGVSAATIPTAADDKNQNYHYADRVAGAKKLLPVPVKPKLNVTGQGKAVNTGDYINLLTKQTEQTLTLTSDQKNVTVEAFYADQSIGKVALSNTASGSQGTLKLDQFKTDGPFAIELRATNSVSKDLSVTMLYLTVDTIAPVLYIDQPATGARTVNDGTGNTITVAGTTTKDTLLKVGSTVIPVADDGTFNAKVAVNSAEPTVALQFTATDAAGNENSAVVDISNESFEVPSALILEKVPSLQPGQTGTIKAYLKVADGKDENGKTKYKQVAVKDSELSKITYSVASGDSVEVVTANDTLTKKPVTTITALSTGSSLIEGEYTVAEGVTLQGYAVASVAVPKPEKLGSLTISAETVYADTDHTKIVVSDSGDMTGQQLAYKIYPAGTAAVLPVFESNLSDWKMLPADGVISVKPGDVIVVAKRTSLHKLAMAAAKVSSIIHSNLPGGTGGTGGGGGGGGAVGGVVPVTPAGLPAATLNGQPVDAAWDGTTAIIHVTADSKAGESSGDITISSTDSAATGFNITVDLNVAEQAIAAKKKIIVSLPQGQLVIGPENLAGLKEPLKISIGNNSAADKDAMTALAKTQNFTVLGAGGGTTVAVNLPAGKWTPALQSKVMIPSGITSGELTAVVLKDDSGNWTTVPWKLAANGSYVDVQLTGEGSLFFINNTKAFKDVAKGFWAEQSIQDASDKLFVMGKAADSFVPQAKVTRAELPTILLRVAGLMNNPFTQQNFTDVAAGSWYSRSVSIAAELGIVTGQSSGQYAPQATLTRMEAMTMVGRLLNVVSAGGETLSNAEITQILSSYADKDMIPAWAKQSIALSIKYGILRGTDGKINPAGVLTRAEAAAIAIRLDEYITDKQ</sequence>
<dbReference type="InterPro" id="IPR001119">
    <property type="entry name" value="SLH_dom"/>
</dbReference>
<keyword evidence="2" id="KW-0732">Signal</keyword>
<dbReference type="EMBL" id="CAKMMG010000001">
    <property type="protein sequence ID" value="CAH1190097.1"/>
    <property type="molecule type" value="Genomic_DNA"/>
</dbReference>
<dbReference type="PANTHER" id="PTHR43308">
    <property type="entry name" value="OUTER MEMBRANE PROTEIN ALPHA-RELATED"/>
    <property type="match status" value="1"/>
</dbReference>
<feature type="signal peptide" evidence="2">
    <location>
        <begin position="1"/>
        <end position="28"/>
    </location>
</feature>